<evidence type="ECO:0000313" key="3">
    <source>
        <dbReference type="Proteomes" id="UP000612585"/>
    </source>
</evidence>
<evidence type="ECO:0000313" key="2">
    <source>
        <dbReference type="EMBL" id="GIJ64825.1"/>
    </source>
</evidence>
<accession>A0A8J4E774</accession>
<name>A0A8J4E774_9ACTN</name>
<dbReference type="RefSeq" id="WP_204014392.1">
    <property type="nucleotide sequence ID" value="NZ_BOPG01000131.1"/>
</dbReference>
<reference evidence="2" key="1">
    <citation type="submission" date="2021-01" db="EMBL/GenBank/DDBJ databases">
        <title>Whole genome shotgun sequence of Virgisporangium aurantiacum NBRC 16421.</title>
        <authorList>
            <person name="Komaki H."/>
            <person name="Tamura T."/>
        </authorList>
    </citation>
    <scope>NUCLEOTIDE SEQUENCE</scope>
    <source>
        <strain evidence="2">NBRC 16421</strain>
    </source>
</reference>
<comment type="caution">
    <text evidence="2">The sequence shown here is derived from an EMBL/GenBank/DDBJ whole genome shotgun (WGS) entry which is preliminary data.</text>
</comment>
<protein>
    <recommendedName>
        <fullName evidence="1">DUF6603 domain-containing protein</fullName>
    </recommendedName>
</protein>
<dbReference type="Proteomes" id="UP000612585">
    <property type="component" value="Unassembled WGS sequence"/>
</dbReference>
<sequence>MSGRDVLHVLLDEAERFAEPALEAAQGPASLRKVFADAGWDLDAIAGLDVDALGVVIDEIVDVLDRLLLLAGGGPMDFEAIAGLLGDVADAAQSIDALAPTLGAPMSLSDEDLAALGVDLLDFFLISYMQRHRPLLLQLLVLVGLADPPQIAGAPRLDGRPGRLPTRRPRLALQRAGALVDNPAAMLSERWLPADGNGQRGLETQASADLLADILFPQIAILARAAGAYATFGVNPRSGVDLGAVAGAIAQRALTIRAPIPLPAGAGDTAALGAAAVEAGLTVGATVVLTGRDQAGLGVVVLPHGQIDVSTELARWTLGLKVGSAAAQGSTPFGFAIDRNGITVPAGISPAIDIALALSRRRANSGPAVQIGSEGTRLEIGSVAAEVGALVSATSVAPFIQVELLDARIVVTPGDGDSFLKAVLPPGGLQVPFQLGMRWSQAEGLTFTGGASLEVALPVGVDLGFLKIPVVNLSLGVSGQGVALGLAATAEVAIGPVAATIERMGVAVGLAPPRVGAPGVAGPVDVTLRFLPPKGIGMSINAGPVAGGGYIFLDPAAGEYAGVLHLQIAPVSATAVGVLQTRLPGGRDGFSLVMLIFASFPPIQLGYGFTLNGLGGLVGINRAMNVDALRDAVRSGAVGSLLFPVDPVPRARQIIADVNAIFPPAEGQFVFGPMVKLGWGTPPIIIATLAVVIQIPTFVIAIIGRLQLALPEEGEAAVLLLRIDVVGVIDPGRGEVSIDGSLSGSRLAAFAIDGDFALRMRFGPNPMFALSAGGFHPRYPTPPGVPELRRLSISLATSDNPRLRLEAYQALTPATLQFGARVQVYAAVDLGLVGFFELDAELGFDVLLVFNPFGLDANLHAHITLRRNGSAFLGVELTASLNGPSPWKFDGRVKVKVAFVEVTVHVHHEIGEPADLVAPPQVSIAAEVRAALGDARSWRCVLPEFDAGVRIREAAPGRPELIAHPLGEIEVRQRLAPMNVALEKVGEATVIGAATVVLNSLRLGRQVIAEAPTTSDMFAPGQFFHMSEDQKLTGPAFEAMASGRRAGVDTVVHTGAIAFELTYEDRVVDAPDAPARVVRSRSLDDAVLRHAVAGGVGARAPAALARRFAGPSMGVAVTDPSWSLDRDGTVLATYETAAEARVAGRGKDAVVNAIARVGR</sequence>
<dbReference type="AlphaFoldDB" id="A0A8J4E774"/>
<gene>
    <name evidence="2" type="ORF">Vau01_123410</name>
</gene>
<keyword evidence="3" id="KW-1185">Reference proteome</keyword>
<dbReference type="InterPro" id="IPR046538">
    <property type="entry name" value="DUF6603"/>
</dbReference>
<organism evidence="2 3">
    <name type="scientific">Virgisporangium aurantiacum</name>
    <dbReference type="NCBI Taxonomy" id="175570"/>
    <lineage>
        <taxon>Bacteria</taxon>
        <taxon>Bacillati</taxon>
        <taxon>Actinomycetota</taxon>
        <taxon>Actinomycetes</taxon>
        <taxon>Micromonosporales</taxon>
        <taxon>Micromonosporaceae</taxon>
        <taxon>Virgisporangium</taxon>
    </lineage>
</organism>
<dbReference type="EMBL" id="BOPG01000131">
    <property type="protein sequence ID" value="GIJ64825.1"/>
    <property type="molecule type" value="Genomic_DNA"/>
</dbReference>
<feature type="domain" description="DUF6603" evidence="1">
    <location>
        <begin position="461"/>
        <end position="1029"/>
    </location>
</feature>
<evidence type="ECO:0000259" key="1">
    <source>
        <dbReference type="Pfam" id="PF20248"/>
    </source>
</evidence>
<proteinExistence type="predicted"/>
<dbReference type="Pfam" id="PF20248">
    <property type="entry name" value="DUF6603"/>
    <property type="match status" value="1"/>
</dbReference>